<dbReference type="InterPro" id="IPR018044">
    <property type="entry name" value="Peptidase_S11"/>
</dbReference>
<dbReference type="Gene3D" id="3.40.710.10">
    <property type="entry name" value="DD-peptidase/beta-lactamase superfamily"/>
    <property type="match status" value="1"/>
</dbReference>
<dbReference type="PANTHER" id="PTHR21581">
    <property type="entry name" value="D-ALANYL-D-ALANINE CARBOXYPEPTIDASE"/>
    <property type="match status" value="1"/>
</dbReference>
<dbReference type="InterPro" id="IPR012338">
    <property type="entry name" value="Beta-lactam/transpept-like"/>
</dbReference>
<evidence type="ECO:0000256" key="3">
    <source>
        <dbReference type="ARBA" id="ARBA00022801"/>
    </source>
</evidence>
<evidence type="ECO:0000256" key="4">
    <source>
        <dbReference type="ARBA" id="ARBA00022960"/>
    </source>
</evidence>
<evidence type="ECO:0000259" key="10">
    <source>
        <dbReference type="Pfam" id="PF00768"/>
    </source>
</evidence>
<keyword evidence="6" id="KW-0961">Cell wall biogenesis/degradation</keyword>
<dbReference type="InterPro" id="IPR007730">
    <property type="entry name" value="SPOR-like_dom"/>
</dbReference>
<evidence type="ECO:0000256" key="1">
    <source>
        <dbReference type="ARBA" id="ARBA00007164"/>
    </source>
</evidence>
<dbReference type="InterPro" id="IPR001967">
    <property type="entry name" value="Peptidase_S11_N"/>
</dbReference>
<dbReference type="SUPFAM" id="SSF56601">
    <property type="entry name" value="beta-lactamase/transpeptidase-like"/>
    <property type="match status" value="1"/>
</dbReference>
<evidence type="ECO:0000256" key="7">
    <source>
        <dbReference type="RuleBase" id="RU004016"/>
    </source>
</evidence>
<feature type="signal peptide" evidence="9">
    <location>
        <begin position="1"/>
        <end position="24"/>
    </location>
</feature>
<feature type="region of interest" description="Disordered" evidence="8">
    <location>
        <begin position="330"/>
        <end position="349"/>
    </location>
</feature>
<evidence type="ECO:0000313" key="12">
    <source>
        <dbReference type="EMBL" id="MEE2566841.1"/>
    </source>
</evidence>
<keyword evidence="13" id="KW-1185">Reference proteome</keyword>
<evidence type="ECO:0000313" key="13">
    <source>
        <dbReference type="Proteomes" id="UP001310692"/>
    </source>
</evidence>
<evidence type="ECO:0000256" key="8">
    <source>
        <dbReference type="SAM" id="MobiDB-lite"/>
    </source>
</evidence>
<dbReference type="PANTHER" id="PTHR21581:SF6">
    <property type="entry name" value="TRAFFICKING PROTEIN PARTICLE COMPLEX SUBUNIT 12"/>
    <property type="match status" value="1"/>
</dbReference>
<feature type="domain" description="SPOR" evidence="11">
    <location>
        <begin position="380"/>
        <end position="457"/>
    </location>
</feature>
<accession>A0ABU7LZ53</accession>
<organism evidence="12 13">
    <name type="scientific">Hyphobacterium marinum</name>
    <dbReference type="NCBI Taxonomy" id="3116574"/>
    <lineage>
        <taxon>Bacteria</taxon>
        <taxon>Pseudomonadati</taxon>
        <taxon>Pseudomonadota</taxon>
        <taxon>Alphaproteobacteria</taxon>
        <taxon>Maricaulales</taxon>
        <taxon>Maricaulaceae</taxon>
        <taxon>Hyphobacterium</taxon>
    </lineage>
</organism>
<dbReference type="EMBL" id="JAZDRO010000003">
    <property type="protein sequence ID" value="MEE2566841.1"/>
    <property type="molecule type" value="Genomic_DNA"/>
</dbReference>
<keyword evidence="5" id="KW-0573">Peptidoglycan synthesis</keyword>
<evidence type="ECO:0000256" key="6">
    <source>
        <dbReference type="ARBA" id="ARBA00023316"/>
    </source>
</evidence>
<dbReference type="RefSeq" id="WP_330196392.1">
    <property type="nucleotide sequence ID" value="NZ_JAZDRO010000003.1"/>
</dbReference>
<evidence type="ECO:0000256" key="5">
    <source>
        <dbReference type="ARBA" id="ARBA00022984"/>
    </source>
</evidence>
<comment type="caution">
    <text evidence="12">The sequence shown here is derived from an EMBL/GenBank/DDBJ whole genome shotgun (WGS) entry which is preliminary data.</text>
</comment>
<keyword evidence="12" id="KW-0645">Protease</keyword>
<keyword evidence="2 9" id="KW-0732">Signal</keyword>
<feature type="chain" id="PRO_5045176472" evidence="9">
    <location>
        <begin position="25"/>
        <end position="461"/>
    </location>
</feature>
<dbReference type="Proteomes" id="UP001310692">
    <property type="component" value="Unassembled WGS sequence"/>
</dbReference>
<dbReference type="PRINTS" id="PR00725">
    <property type="entry name" value="DADACBPTASE1"/>
</dbReference>
<comment type="similarity">
    <text evidence="1 7">Belongs to the peptidase S11 family.</text>
</comment>
<keyword evidence="3 12" id="KW-0378">Hydrolase</keyword>
<evidence type="ECO:0000256" key="2">
    <source>
        <dbReference type="ARBA" id="ARBA00022729"/>
    </source>
</evidence>
<dbReference type="GO" id="GO:0004180">
    <property type="term" value="F:carboxypeptidase activity"/>
    <property type="evidence" value="ECO:0007669"/>
    <property type="project" value="UniProtKB-KW"/>
</dbReference>
<proteinExistence type="inferred from homology"/>
<keyword evidence="12" id="KW-0121">Carboxypeptidase</keyword>
<keyword evidence="4" id="KW-0133">Cell shape</keyword>
<sequence length="461" mass="49278">MRAFVLWMVGLSALLSFAVTPAEANNPRYAAFVVDESTGEVLHARRADAQRYPASLTKMMTLYLLFEAIEDGEVALTDEMTVSRHAADQEPSRLGIPVGDTIDARTAIRALVIRSANDVAVVVAEHLAGTERAFATRMTERARELGLTHTTFRNASGLPDSRQTTTARDIARLATALRRDFPQYASYFNERSFVWDGRTYRSHNNLVGRVDGVDGLKTGYIRASGFNIAVTAGRDGRRIVAVVMGGPTAASRDAHATQLVNAAFRSLRMRETMLVAAAELTPRLNPIREQDAIAMEVAALNLRGPTEQGSSAALPALRVVMADDAEANPVDDGASLPATPVTGSAPDTDGAELEAIPLRDIDPPAEPVQVRTAAVEQSDAGDWAVQVGAYSAQAAAQARLETIRDLMTDLTSARTATPGVDSGGRVVYRARFEGVTQGTARSVCRLLAERGEACFAVAPGA</sequence>
<evidence type="ECO:0000256" key="9">
    <source>
        <dbReference type="SAM" id="SignalP"/>
    </source>
</evidence>
<dbReference type="Pfam" id="PF00768">
    <property type="entry name" value="Peptidase_S11"/>
    <property type="match status" value="1"/>
</dbReference>
<dbReference type="EC" id="3.4.-.-" evidence="12"/>
<feature type="domain" description="Peptidase S11 D-alanyl-D-alanine carboxypeptidase A N-terminal" evidence="10">
    <location>
        <begin position="30"/>
        <end position="247"/>
    </location>
</feature>
<name>A0ABU7LZ53_9PROT</name>
<protein>
    <submittedName>
        <fullName evidence="12">D-alanyl-D-alanine carboxypeptidase family protein</fullName>
        <ecNumber evidence="12">3.4.-.-</ecNumber>
    </submittedName>
</protein>
<reference evidence="12 13" key="1">
    <citation type="submission" date="2024-01" db="EMBL/GenBank/DDBJ databases">
        <title>Hyphobacterium bacterium isolated from marine sediment.</title>
        <authorList>
            <person name="Zhao S."/>
        </authorList>
    </citation>
    <scope>NUCLEOTIDE SEQUENCE [LARGE SCALE GENOMIC DNA]</scope>
    <source>
        <strain evidence="12 13">Y60-23</strain>
    </source>
</reference>
<evidence type="ECO:0000259" key="11">
    <source>
        <dbReference type="Pfam" id="PF05036"/>
    </source>
</evidence>
<dbReference type="Pfam" id="PF05036">
    <property type="entry name" value="SPOR"/>
    <property type="match status" value="1"/>
</dbReference>
<gene>
    <name evidence="12" type="ORF">V0U35_09125</name>
</gene>